<keyword evidence="1" id="KW-0732">Signal</keyword>
<dbReference type="EMBL" id="QLST01000007">
    <property type="protein sequence ID" value="RBA28401.1"/>
    <property type="molecule type" value="Genomic_DNA"/>
</dbReference>
<accession>A0A365P1R2</accession>
<dbReference type="AlphaFoldDB" id="A0A365P1R2"/>
<protein>
    <recommendedName>
        <fullName evidence="4">LPP20 lipoprotein</fullName>
    </recommendedName>
</protein>
<organism evidence="2 3">
    <name type="scientific">Flavobacterium tibetense</name>
    <dbReference type="NCBI Taxonomy" id="2233533"/>
    <lineage>
        <taxon>Bacteria</taxon>
        <taxon>Pseudomonadati</taxon>
        <taxon>Bacteroidota</taxon>
        <taxon>Flavobacteriia</taxon>
        <taxon>Flavobacteriales</taxon>
        <taxon>Flavobacteriaceae</taxon>
        <taxon>Flavobacterium</taxon>
    </lineage>
</organism>
<comment type="caution">
    <text evidence="2">The sequence shown here is derived from an EMBL/GenBank/DDBJ whole genome shotgun (WGS) entry which is preliminary data.</text>
</comment>
<evidence type="ECO:0008006" key="4">
    <source>
        <dbReference type="Google" id="ProtNLM"/>
    </source>
</evidence>
<dbReference type="Proteomes" id="UP000253319">
    <property type="component" value="Unassembled WGS sequence"/>
</dbReference>
<dbReference type="RefSeq" id="WP_113988890.1">
    <property type="nucleotide sequence ID" value="NZ_QLST01000007.1"/>
</dbReference>
<proteinExistence type="predicted"/>
<dbReference type="PROSITE" id="PS51257">
    <property type="entry name" value="PROKAR_LIPOPROTEIN"/>
    <property type="match status" value="1"/>
</dbReference>
<evidence type="ECO:0000313" key="3">
    <source>
        <dbReference type="Proteomes" id="UP000253319"/>
    </source>
</evidence>
<gene>
    <name evidence="2" type="ORF">DPN68_06735</name>
</gene>
<keyword evidence="3" id="KW-1185">Reference proteome</keyword>
<name>A0A365P1R2_9FLAO</name>
<dbReference type="OrthoDB" id="1117094at2"/>
<sequence>MKKAFLVIYSSFILLSCGGSKSSSTIPANAPDWVQKTPLSSFNYVGIGMAPKTSSDYREKAQKMALTEISNSISVTVSSNNSLNVFQYDNTFNEFYRMNSMVSSASFIEGFDVVDNFEDKNYYYVYISLSKQKHESLKRARIRKALESSLFKFDYAKKMLEQKNFSEGIKQQIYALEDISEVLNEDLRFTENGIEKPYVSVLMNSIFSTFNQVEIVFPSKELNINHAKDRMEISIYPILANIQGEALGNFPLKSNYSWLPGQSQFWKTENSGVFGINLTRNFNKNTRERITTYVDVPTYVKSISQNNVVHKIFENYQPKKFELPINKTLPVFEVNFYAVDQTKRKITNLEEQLNSLLERDFFTKATTRNKPDFQIAIESKKVENLAVNGKTSIKLESKIVITNKAKQIIYQETIHNLIGIGNTLELAEQDAVNSLFDKIKIVYYNPIIQSML</sequence>
<evidence type="ECO:0000313" key="2">
    <source>
        <dbReference type="EMBL" id="RBA28401.1"/>
    </source>
</evidence>
<reference evidence="2 3" key="1">
    <citation type="submission" date="2018-06" db="EMBL/GenBank/DDBJ databases">
        <title>Flavobacterium tibetense sp. nov., isolated from a wetland YonghuCo on Tibetan Plateau.</title>
        <authorList>
            <person name="Xing P."/>
            <person name="Phurbu D."/>
            <person name="Lu H."/>
        </authorList>
    </citation>
    <scope>NUCLEOTIDE SEQUENCE [LARGE SCALE GENOMIC DNA]</scope>
    <source>
        <strain evidence="2 3">YH5</strain>
    </source>
</reference>
<evidence type="ECO:0000256" key="1">
    <source>
        <dbReference type="SAM" id="SignalP"/>
    </source>
</evidence>
<feature type="signal peptide" evidence="1">
    <location>
        <begin position="1"/>
        <end position="22"/>
    </location>
</feature>
<feature type="chain" id="PRO_5016653432" description="LPP20 lipoprotein" evidence="1">
    <location>
        <begin position="23"/>
        <end position="452"/>
    </location>
</feature>
<dbReference type="Gene3D" id="3.10.28.20">
    <property type="entry name" value="Acetamidase/Formamidase-like domains"/>
    <property type="match status" value="1"/>
</dbReference>